<protein>
    <submittedName>
        <fullName evidence="2">Uncharacterized protein</fullName>
    </submittedName>
</protein>
<reference evidence="2 3" key="1">
    <citation type="submission" date="2018-06" db="EMBL/GenBank/DDBJ databases">
        <title>Genomic Encyclopedia of Archaeal and Bacterial Type Strains, Phase II (KMG-II): from individual species to whole genera.</title>
        <authorList>
            <person name="Goeker M."/>
        </authorList>
    </citation>
    <scope>NUCLEOTIDE SEQUENCE [LARGE SCALE GENOMIC DNA]</scope>
    <source>
        <strain evidence="2 3">KACC 16626</strain>
    </source>
</reference>
<sequence>MKRKTCNLITLSGFVIACILLFKKRKSKQGQTLFVSSGIEIEYPVIDIEKNEVTAYITYNEKLYMRVQYNVKTHEIKVNGSVETIKLNPLIINKLKLNDAEYIEMIKMNAEYLIESEKRNSRSLVK</sequence>
<comment type="caution">
    <text evidence="2">The sequence shown here is derived from an EMBL/GenBank/DDBJ whole genome shotgun (WGS) entry which is preliminary data.</text>
</comment>
<evidence type="ECO:0000313" key="3">
    <source>
        <dbReference type="Proteomes" id="UP000247416"/>
    </source>
</evidence>
<dbReference type="PROSITE" id="PS51257">
    <property type="entry name" value="PROKAR_LIPOPROTEIN"/>
    <property type="match status" value="1"/>
</dbReference>
<dbReference type="AlphaFoldDB" id="A0A318TPH3"/>
<gene>
    <name evidence="2" type="ORF">BJ095_10715</name>
</gene>
<keyword evidence="1" id="KW-0812">Transmembrane</keyword>
<evidence type="ECO:0000313" key="2">
    <source>
        <dbReference type="EMBL" id="PYF06781.1"/>
    </source>
</evidence>
<evidence type="ECO:0000256" key="1">
    <source>
        <dbReference type="SAM" id="Phobius"/>
    </source>
</evidence>
<proteinExistence type="predicted"/>
<dbReference type="EMBL" id="QJTJ01000007">
    <property type="protein sequence ID" value="PYF06781.1"/>
    <property type="molecule type" value="Genomic_DNA"/>
</dbReference>
<name>A0A318TPH3_9BACL</name>
<dbReference type="RefSeq" id="WP_107934518.1">
    <property type="nucleotide sequence ID" value="NZ_CP085009.1"/>
</dbReference>
<keyword evidence="1" id="KW-0472">Membrane</keyword>
<organism evidence="2 3">
    <name type="scientific">Ureibacillus chungkukjangi</name>
    <dbReference type="NCBI Taxonomy" id="1202712"/>
    <lineage>
        <taxon>Bacteria</taxon>
        <taxon>Bacillati</taxon>
        <taxon>Bacillota</taxon>
        <taxon>Bacilli</taxon>
        <taxon>Bacillales</taxon>
        <taxon>Caryophanaceae</taxon>
        <taxon>Ureibacillus</taxon>
    </lineage>
</organism>
<accession>A0A318TPH3</accession>
<feature type="transmembrane region" description="Helical" evidence="1">
    <location>
        <begin position="6"/>
        <end position="22"/>
    </location>
</feature>
<dbReference type="Proteomes" id="UP000247416">
    <property type="component" value="Unassembled WGS sequence"/>
</dbReference>
<keyword evidence="1" id="KW-1133">Transmembrane helix</keyword>
<keyword evidence="3" id="KW-1185">Reference proteome</keyword>
<dbReference type="OrthoDB" id="2721244at2"/>